<dbReference type="Pfam" id="PF07690">
    <property type="entry name" value="MFS_1"/>
    <property type="match status" value="1"/>
</dbReference>
<feature type="transmembrane region" description="Helical" evidence="7">
    <location>
        <begin position="365"/>
        <end position="384"/>
    </location>
</feature>
<evidence type="ECO:0000256" key="4">
    <source>
        <dbReference type="ARBA" id="ARBA00022989"/>
    </source>
</evidence>
<evidence type="ECO:0000259" key="8">
    <source>
        <dbReference type="PROSITE" id="PS50850"/>
    </source>
</evidence>
<evidence type="ECO:0000256" key="1">
    <source>
        <dbReference type="ARBA" id="ARBA00004141"/>
    </source>
</evidence>
<feature type="region of interest" description="Disordered" evidence="6">
    <location>
        <begin position="1"/>
        <end position="45"/>
    </location>
</feature>
<evidence type="ECO:0000256" key="2">
    <source>
        <dbReference type="ARBA" id="ARBA00022448"/>
    </source>
</evidence>
<dbReference type="CDD" id="cd17502">
    <property type="entry name" value="MFS_Azr1_MDR_like"/>
    <property type="match status" value="1"/>
</dbReference>
<feature type="transmembrane region" description="Helical" evidence="7">
    <location>
        <begin position="61"/>
        <end position="86"/>
    </location>
</feature>
<sequence length="565" mass="59878">MALAQDHESSDTDAAKTCLPPPPVSDSPFHASLPEEGEDTVEKNDVGDAPLESYLQGWRLWLVYIATLFTMFLVPLDMTIVATAIPKITEEFQSLDEVGWYGSAFFLTLAIFQSPWGKLHKYYPLKWVYAASVLIFELGSLICGVSKNSQMLIAGRVITGCGGAGITIGTYVIITHLVPPSNAPAYIGGIGAAFSVASVAGPLVGGAFTGEATWRWCFYVNLPVGGTASLIFFAVFPQPTTVLPKVAARKIILELDPLGTALAVGSIICYFLALEWGGVSKPWDSADVIGTLVGWCLLVVAFGIVQWTLEERASIIPRILIQRNVAGGSAFMFLVGCANFLMIYNLPIYFQSVKGSSPTLSGVEVLPLIVSASVFVVLSGIAFTKFPLHQFYLVAGAGLIAIGAGLLYTLGTHSYAGAYLGYQFVVGIGNGVCQQIPLTIVQASSPPQDLATSMATVLLLKASSPPTVFQLLSGALSVAAAQSAFINRLLLCASVRLPDIDRAIIITTGATDLQRVFSGNQLTVIRECYLDGLRTAWAMAVVFGGLGLLVGLALGFGRVKKSAGN</sequence>
<dbReference type="AlphaFoldDB" id="A0AAW0Q308"/>
<dbReference type="PROSITE" id="PS50850">
    <property type="entry name" value="MFS"/>
    <property type="match status" value="1"/>
</dbReference>
<keyword evidence="5 7" id="KW-0472">Membrane</keyword>
<dbReference type="PANTHER" id="PTHR23501:SF177">
    <property type="entry name" value="MAJOR FACILITATOR SUPERFAMILY (MFS) PROFILE DOMAIN-CONTAINING PROTEIN-RELATED"/>
    <property type="match status" value="1"/>
</dbReference>
<comment type="subcellular location">
    <subcellularLocation>
        <location evidence="1">Membrane</location>
        <topology evidence="1">Multi-pass membrane protein</topology>
    </subcellularLocation>
</comment>
<feature type="transmembrane region" description="Helical" evidence="7">
    <location>
        <begin position="536"/>
        <end position="556"/>
    </location>
</feature>
<reference evidence="9 10" key="1">
    <citation type="submission" date="2023-01" db="EMBL/GenBank/DDBJ databases">
        <title>Analysis of 21 Apiospora genomes using comparative genomics revels a genus with tremendous synthesis potential of carbohydrate active enzymes and secondary metabolites.</title>
        <authorList>
            <person name="Sorensen T."/>
        </authorList>
    </citation>
    <scope>NUCLEOTIDE SEQUENCE [LARGE SCALE GENOMIC DNA]</scope>
    <source>
        <strain evidence="9 10">CBS 117206</strain>
    </source>
</reference>
<evidence type="ECO:0000256" key="5">
    <source>
        <dbReference type="ARBA" id="ARBA00023136"/>
    </source>
</evidence>
<dbReference type="SUPFAM" id="SSF103473">
    <property type="entry name" value="MFS general substrate transporter"/>
    <property type="match status" value="1"/>
</dbReference>
<accession>A0AAW0Q308</accession>
<evidence type="ECO:0000313" key="10">
    <source>
        <dbReference type="Proteomes" id="UP001392437"/>
    </source>
</evidence>
<gene>
    <name evidence="9" type="ORF">PG999_014451</name>
</gene>
<dbReference type="GO" id="GO:0022857">
    <property type="term" value="F:transmembrane transporter activity"/>
    <property type="evidence" value="ECO:0007669"/>
    <property type="project" value="InterPro"/>
</dbReference>
<keyword evidence="3 7" id="KW-0812">Transmembrane</keyword>
<organism evidence="9 10">
    <name type="scientific">Apiospora kogelbergensis</name>
    <dbReference type="NCBI Taxonomy" id="1337665"/>
    <lineage>
        <taxon>Eukaryota</taxon>
        <taxon>Fungi</taxon>
        <taxon>Dikarya</taxon>
        <taxon>Ascomycota</taxon>
        <taxon>Pezizomycotina</taxon>
        <taxon>Sordariomycetes</taxon>
        <taxon>Xylariomycetidae</taxon>
        <taxon>Amphisphaeriales</taxon>
        <taxon>Apiosporaceae</taxon>
        <taxon>Apiospora</taxon>
    </lineage>
</organism>
<dbReference type="GO" id="GO:0005886">
    <property type="term" value="C:plasma membrane"/>
    <property type="evidence" value="ECO:0007669"/>
    <property type="project" value="TreeGrafter"/>
</dbReference>
<feature type="compositionally biased region" description="Basic and acidic residues" evidence="6">
    <location>
        <begin position="1"/>
        <end position="14"/>
    </location>
</feature>
<feature type="transmembrane region" description="Helical" evidence="7">
    <location>
        <begin position="216"/>
        <end position="236"/>
    </location>
</feature>
<name>A0AAW0Q308_9PEZI</name>
<dbReference type="Gene3D" id="1.20.1720.10">
    <property type="entry name" value="Multidrug resistance protein D"/>
    <property type="match status" value="1"/>
</dbReference>
<dbReference type="Gene3D" id="1.20.1250.20">
    <property type="entry name" value="MFS general substrate transporter like domains"/>
    <property type="match status" value="1"/>
</dbReference>
<feature type="transmembrane region" description="Helical" evidence="7">
    <location>
        <begin position="330"/>
        <end position="350"/>
    </location>
</feature>
<dbReference type="Proteomes" id="UP001392437">
    <property type="component" value="Unassembled WGS sequence"/>
</dbReference>
<keyword evidence="10" id="KW-1185">Reference proteome</keyword>
<feature type="transmembrane region" description="Helical" evidence="7">
    <location>
        <begin position="98"/>
        <end position="115"/>
    </location>
</feature>
<feature type="transmembrane region" description="Helical" evidence="7">
    <location>
        <begin position="127"/>
        <end position="145"/>
    </location>
</feature>
<feature type="domain" description="Major facilitator superfamily (MFS) profile" evidence="8">
    <location>
        <begin position="63"/>
        <end position="565"/>
    </location>
</feature>
<dbReference type="EMBL" id="JAQQWP010000012">
    <property type="protein sequence ID" value="KAK8092864.1"/>
    <property type="molecule type" value="Genomic_DNA"/>
</dbReference>
<keyword evidence="4 7" id="KW-1133">Transmembrane helix</keyword>
<feature type="transmembrane region" description="Helical" evidence="7">
    <location>
        <begin position="288"/>
        <end position="309"/>
    </location>
</feature>
<proteinExistence type="predicted"/>
<protein>
    <submittedName>
        <fullName evidence="9">MFS general substrate transporter</fullName>
    </submittedName>
</protein>
<feature type="transmembrane region" description="Helical" evidence="7">
    <location>
        <begin position="184"/>
        <end position="204"/>
    </location>
</feature>
<evidence type="ECO:0000313" key="9">
    <source>
        <dbReference type="EMBL" id="KAK8092864.1"/>
    </source>
</evidence>
<keyword evidence="2" id="KW-0813">Transport</keyword>
<comment type="caution">
    <text evidence="9">The sequence shown here is derived from an EMBL/GenBank/DDBJ whole genome shotgun (WGS) entry which is preliminary data.</text>
</comment>
<evidence type="ECO:0000256" key="3">
    <source>
        <dbReference type="ARBA" id="ARBA00022692"/>
    </source>
</evidence>
<dbReference type="InterPro" id="IPR036259">
    <property type="entry name" value="MFS_trans_sf"/>
</dbReference>
<dbReference type="PANTHER" id="PTHR23501">
    <property type="entry name" value="MAJOR FACILITATOR SUPERFAMILY"/>
    <property type="match status" value="1"/>
</dbReference>
<dbReference type="InterPro" id="IPR011701">
    <property type="entry name" value="MFS"/>
</dbReference>
<evidence type="ECO:0000256" key="6">
    <source>
        <dbReference type="SAM" id="MobiDB-lite"/>
    </source>
</evidence>
<feature type="transmembrane region" description="Helical" evidence="7">
    <location>
        <begin position="391"/>
        <end position="410"/>
    </location>
</feature>
<dbReference type="InterPro" id="IPR020846">
    <property type="entry name" value="MFS_dom"/>
</dbReference>
<feature type="transmembrane region" description="Helical" evidence="7">
    <location>
        <begin position="157"/>
        <end position="178"/>
    </location>
</feature>
<evidence type="ECO:0000256" key="7">
    <source>
        <dbReference type="SAM" id="Phobius"/>
    </source>
</evidence>